<dbReference type="RefSeq" id="WP_114658992.1">
    <property type="nucleotide sequence ID" value="NZ_CP031194.1"/>
</dbReference>
<feature type="domain" description="HTH cro/C1-type" evidence="1">
    <location>
        <begin position="13"/>
        <end position="67"/>
    </location>
</feature>
<sequence>MPDLTDIHIGARVASRRKLAGYTQRQLAEHAHLSLGIIRKVERGERPPTPSFLAGAARALHVTVEDLTGQPYRLHPQDDRIHAPITDVRAALRHWDLPGDWFEAPRPLAELRADVQTAMDHRVHGRLTRLGEVLPALIEELTASVHLRSGADKRRAARLLSLAYDMAHTFTYRLGYPDLRGQVEDRLRWSAQLSGDPLLMALAEYKRAETFKSAHEYGAGLRVLRAARERLEDETPSKGSEYLTVLGGIRLREITLASRDRDSDATAHHMDAARQVLDRMPARADRRQHSMVFGAGNLAIHEIQARLELRQVSEADKVIEATSLPGSVPPTRVSAFHINVARVHVEADRREQALLHLQKARRAAPQITRYKPMARDAALLLTMKYRRTTEELRSLSSWFGLE</sequence>
<dbReference type="EMBL" id="CP031194">
    <property type="protein sequence ID" value="AXG77625.1"/>
    <property type="molecule type" value="Genomic_DNA"/>
</dbReference>
<dbReference type="InterPro" id="IPR001387">
    <property type="entry name" value="Cro/C1-type_HTH"/>
</dbReference>
<dbReference type="AlphaFoldDB" id="A0A345HLQ1"/>
<dbReference type="Pfam" id="PF13560">
    <property type="entry name" value="HTH_31"/>
    <property type="match status" value="1"/>
</dbReference>
<dbReference type="OrthoDB" id="3504495at2"/>
<reference evidence="3" key="1">
    <citation type="submission" date="2018-07" db="EMBL/GenBank/DDBJ databases">
        <authorList>
            <person name="Zhao J."/>
        </authorList>
    </citation>
    <scope>NUCLEOTIDE SEQUENCE [LARGE SCALE GENOMIC DNA]</scope>
    <source>
        <strain evidence="3">GSSD-12</strain>
    </source>
</reference>
<dbReference type="Proteomes" id="UP000253868">
    <property type="component" value="Chromosome"/>
</dbReference>
<organism evidence="2 3">
    <name type="scientific">Streptomyces paludis</name>
    <dbReference type="NCBI Taxonomy" id="2282738"/>
    <lineage>
        <taxon>Bacteria</taxon>
        <taxon>Bacillati</taxon>
        <taxon>Actinomycetota</taxon>
        <taxon>Actinomycetes</taxon>
        <taxon>Kitasatosporales</taxon>
        <taxon>Streptomycetaceae</taxon>
        <taxon>Streptomyces</taxon>
    </lineage>
</organism>
<dbReference type="Gene3D" id="1.10.260.40">
    <property type="entry name" value="lambda repressor-like DNA-binding domains"/>
    <property type="match status" value="1"/>
</dbReference>
<protein>
    <submittedName>
        <fullName evidence="2">Helix-turn-helix domain-containing protein</fullName>
    </submittedName>
</protein>
<evidence type="ECO:0000313" key="2">
    <source>
        <dbReference type="EMBL" id="AXG77625.1"/>
    </source>
</evidence>
<dbReference type="GO" id="GO:0003677">
    <property type="term" value="F:DNA binding"/>
    <property type="evidence" value="ECO:0007669"/>
    <property type="project" value="InterPro"/>
</dbReference>
<keyword evidence="3" id="KW-1185">Reference proteome</keyword>
<evidence type="ECO:0000313" key="3">
    <source>
        <dbReference type="Proteomes" id="UP000253868"/>
    </source>
</evidence>
<dbReference type="SUPFAM" id="SSF47413">
    <property type="entry name" value="lambda repressor-like DNA-binding domains"/>
    <property type="match status" value="1"/>
</dbReference>
<gene>
    <name evidence="2" type="ORF">DVK44_07835</name>
</gene>
<dbReference type="InterPro" id="IPR010982">
    <property type="entry name" value="Lambda_DNA-bd_dom_sf"/>
</dbReference>
<evidence type="ECO:0000259" key="1">
    <source>
        <dbReference type="PROSITE" id="PS50943"/>
    </source>
</evidence>
<dbReference type="SMART" id="SM00530">
    <property type="entry name" value="HTH_XRE"/>
    <property type="match status" value="1"/>
</dbReference>
<proteinExistence type="predicted"/>
<name>A0A345HLQ1_9ACTN</name>
<dbReference type="CDD" id="cd00093">
    <property type="entry name" value="HTH_XRE"/>
    <property type="match status" value="1"/>
</dbReference>
<dbReference type="KEGG" id="spad:DVK44_07835"/>
<accession>A0A345HLQ1</accession>
<dbReference type="PROSITE" id="PS50943">
    <property type="entry name" value="HTH_CROC1"/>
    <property type="match status" value="1"/>
</dbReference>